<dbReference type="EMBL" id="CP061839">
    <property type="protein sequence ID" value="QOW60126.1"/>
    <property type="molecule type" value="Genomic_DNA"/>
</dbReference>
<gene>
    <name evidence="1" type="ORF">IFE08_09780</name>
</gene>
<dbReference type="GeneID" id="301090808"/>
<organism evidence="1 2">
    <name type="scientific">Treponema pedis</name>
    <dbReference type="NCBI Taxonomy" id="409322"/>
    <lineage>
        <taxon>Bacteria</taxon>
        <taxon>Pseudomonadati</taxon>
        <taxon>Spirochaetota</taxon>
        <taxon>Spirochaetia</taxon>
        <taxon>Spirochaetales</taxon>
        <taxon>Treponemataceae</taxon>
        <taxon>Treponema</taxon>
    </lineage>
</organism>
<dbReference type="AlphaFoldDB" id="A0A7S7AW05"/>
<dbReference type="Proteomes" id="UP000593915">
    <property type="component" value="Chromosome"/>
</dbReference>
<proteinExistence type="predicted"/>
<evidence type="ECO:0000313" key="1">
    <source>
        <dbReference type="EMBL" id="QOW60126.1"/>
    </source>
</evidence>
<dbReference type="RefSeq" id="WP_020966128.1">
    <property type="nucleotide sequence ID" value="NZ_CP045670.1"/>
</dbReference>
<reference evidence="1 2" key="1">
    <citation type="submission" date="2020-09" db="EMBL/GenBank/DDBJ databases">
        <title>Characterization of Treponema spp. from bovine digital dermatitis in Korea.</title>
        <authorList>
            <person name="Espiritu H.M."/>
            <person name="Cho Y.I."/>
            <person name="Mamuad L."/>
        </authorList>
    </citation>
    <scope>NUCLEOTIDE SEQUENCE [LARGE SCALE GENOMIC DNA]</scope>
    <source>
        <strain evidence="1 2">KS1</strain>
    </source>
</reference>
<evidence type="ECO:0000313" key="2">
    <source>
        <dbReference type="Proteomes" id="UP000593915"/>
    </source>
</evidence>
<protein>
    <submittedName>
        <fullName evidence="1">Uncharacterized protein</fullName>
    </submittedName>
</protein>
<name>A0A7S7AW05_9SPIR</name>
<sequence>MNLKKILKGYGALFSGLLTFIVIAGVSVIVGFTVVYPLWILAVKNAALYTIISGFIFGCGILYLLIKKIITAYKKSPRRLFISLSKIITVTGGTALAVYSVFNYYNIAALLTVIAVFIIYGFLAFALPQEKA</sequence>
<accession>A0A7S7AW05</accession>